<proteinExistence type="predicted"/>
<feature type="transmembrane region" description="Helical" evidence="1">
    <location>
        <begin position="117"/>
        <end position="140"/>
    </location>
</feature>
<dbReference type="Proteomes" id="UP000288291">
    <property type="component" value="Unassembled WGS sequence"/>
</dbReference>
<protein>
    <submittedName>
        <fullName evidence="2">ABC transporter permease</fullName>
    </submittedName>
</protein>
<sequence>MTSFGTLFRELFKQKSKTTYLVFLIQLIAAIIFVIFGLISAGPGSYDHAMIAGVKVNALVAWILSIAGVFLGLSSIAQPVYLLMTSWRNEKINRSQTWRLVPMSNGKIYLCNTLSSFASFIYLAILQFLVALVVSGIVYLSSSDVRAGLAKGFSEIAKYHPGDNFAWLGLVAVFIAAILIGLFWYVIVSFYHFVSRAVIDFLPSANGFFIFVIRVVTLIVVIYLLGLFFNSLGNFAFDFVSAGSGNEIWYTDLLFLVADVLFGGLNYLLIEKFVEAKAN</sequence>
<reference evidence="2 3" key="1">
    <citation type="submission" date="2018-12" db="EMBL/GenBank/DDBJ databases">
        <authorList>
            <person name="Meng J."/>
        </authorList>
    </citation>
    <scope>NUCLEOTIDE SEQUENCE [LARGE SCALE GENOMIC DNA]</scope>
    <source>
        <strain evidence="2 3">HT111-2</strain>
    </source>
</reference>
<evidence type="ECO:0000256" key="1">
    <source>
        <dbReference type="SAM" id="Phobius"/>
    </source>
</evidence>
<gene>
    <name evidence="2" type="ORF">EJK17_00095</name>
</gene>
<dbReference type="AlphaFoldDB" id="A0A437SXQ2"/>
<keyword evidence="3" id="KW-1185">Reference proteome</keyword>
<name>A0A437SXQ2_9LACO</name>
<comment type="caution">
    <text evidence="2">The sequence shown here is derived from an EMBL/GenBank/DDBJ whole genome shotgun (WGS) entry which is preliminary data.</text>
</comment>
<feature type="transmembrane region" description="Helical" evidence="1">
    <location>
        <begin position="20"/>
        <end position="39"/>
    </location>
</feature>
<evidence type="ECO:0000313" key="2">
    <source>
        <dbReference type="EMBL" id="RVU71714.1"/>
    </source>
</evidence>
<feature type="transmembrane region" description="Helical" evidence="1">
    <location>
        <begin position="59"/>
        <end position="84"/>
    </location>
</feature>
<feature type="transmembrane region" description="Helical" evidence="1">
    <location>
        <begin position="165"/>
        <end position="187"/>
    </location>
</feature>
<feature type="transmembrane region" description="Helical" evidence="1">
    <location>
        <begin position="208"/>
        <end position="229"/>
    </location>
</feature>
<keyword evidence="1" id="KW-0812">Transmembrane</keyword>
<organism evidence="2 3">
    <name type="scientific">Lactobacillus xujianguonis</name>
    <dbReference type="NCBI Taxonomy" id="2495899"/>
    <lineage>
        <taxon>Bacteria</taxon>
        <taxon>Bacillati</taxon>
        <taxon>Bacillota</taxon>
        <taxon>Bacilli</taxon>
        <taxon>Lactobacillales</taxon>
        <taxon>Lactobacillaceae</taxon>
        <taxon>Lactobacillus</taxon>
    </lineage>
</organism>
<accession>A0A437SXQ2</accession>
<dbReference type="EMBL" id="RXIA01000001">
    <property type="protein sequence ID" value="RVU71714.1"/>
    <property type="molecule type" value="Genomic_DNA"/>
</dbReference>
<keyword evidence="1" id="KW-1133">Transmembrane helix</keyword>
<keyword evidence="1" id="KW-0472">Membrane</keyword>
<evidence type="ECO:0000313" key="3">
    <source>
        <dbReference type="Proteomes" id="UP000288291"/>
    </source>
</evidence>
<feature type="transmembrane region" description="Helical" evidence="1">
    <location>
        <begin position="249"/>
        <end position="270"/>
    </location>
</feature>
<dbReference type="RefSeq" id="WP_103661215.1">
    <property type="nucleotide sequence ID" value="NZ_ML136871.1"/>
</dbReference>